<evidence type="ECO:0008006" key="6">
    <source>
        <dbReference type="Google" id="ProtNLM"/>
    </source>
</evidence>
<sequence length="191" mass="18492">MFAKLSLLLSLTTLATALTLQTPSNVNSEQNVTVSWSDSNGAPPFTLELHNTIFNSDFAVANSVNPTENSITFLMPQVPAEGGYTFRAVSISDINQVFSETSQFSIGNSTTSGGSSTSATGSGTATATGASGSGTSSGVSTSGSSSGSASGTNSAASSTSSAAGGNGAISLGVSSGVAAVVAGVVGVAAML</sequence>
<dbReference type="EMBL" id="JBAHYK010002867">
    <property type="protein sequence ID" value="KAL0564307.1"/>
    <property type="molecule type" value="Genomic_DNA"/>
</dbReference>
<evidence type="ECO:0000313" key="3">
    <source>
        <dbReference type="EMBL" id="KAL0563900.1"/>
    </source>
</evidence>
<evidence type="ECO:0000313" key="4">
    <source>
        <dbReference type="EMBL" id="KAL0564307.1"/>
    </source>
</evidence>
<accession>A0ABR3EM65</accession>
<comment type="caution">
    <text evidence="3">The sequence shown here is derived from an EMBL/GenBank/DDBJ whole genome shotgun (WGS) entry which is preliminary data.</text>
</comment>
<evidence type="ECO:0000256" key="2">
    <source>
        <dbReference type="SAM" id="SignalP"/>
    </source>
</evidence>
<keyword evidence="2" id="KW-0732">Signal</keyword>
<feature type="signal peptide" evidence="2">
    <location>
        <begin position="1"/>
        <end position="17"/>
    </location>
</feature>
<feature type="chain" id="PRO_5045031711" description="Ser-Thr-rich glycosyl-phosphatidyl-inositol-anchored membrane family-domain-containing protein" evidence="2">
    <location>
        <begin position="18"/>
        <end position="191"/>
    </location>
</feature>
<feature type="region of interest" description="Disordered" evidence="1">
    <location>
        <begin position="108"/>
        <end position="162"/>
    </location>
</feature>
<reference evidence="3 5" key="1">
    <citation type="submission" date="2024-02" db="EMBL/GenBank/DDBJ databases">
        <title>A draft genome for the cacao thread blight pathogen Marasmius crinis-equi.</title>
        <authorList>
            <person name="Cohen S.P."/>
            <person name="Baruah I.K."/>
            <person name="Amoako-Attah I."/>
            <person name="Bukari Y."/>
            <person name="Meinhardt L.W."/>
            <person name="Bailey B.A."/>
        </authorList>
    </citation>
    <scope>NUCLEOTIDE SEQUENCE [LARGE SCALE GENOMIC DNA]</scope>
    <source>
        <strain evidence="3 5">GH-76</strain>
    </source>
</reference>
<evidence type="ECO:0000313" key="5">
    <source>
        <dbReference type="Proteomes" id="UP001465976"/>
    </source>
</evidence>
<protein>
    <recommendedName>
        <fullName evidence="6">Ser-Thr-rich glycosyl-phosphatidyl-inositol-anchored membrane family-domain-containing protein</fullName>
    </recommendedName>
</protein>
<gene>
    <name evidence="4" type="ORF">V5O48_017741</name>
    <name evidence="3" type="ORF">V5O48_018158</name>
</gene>
<organism evidence="3 5">
    <name type="scientific">Marasmius crinis-equi</name>
    <dbReference type="NCBI Taxonomy" id="585013"/>
    <lineage>
        <taxon>Eukaryota</taxon>
        <taxon>Fungi</taxon>
        <taxon>Dikarya</taxon>
        <taxon>Basidiomycota</taxon>
        <taxon>Agaricomycotina</taxon>
        <taxon>Agaricomycetes</taxon>
        <taxon>Agaricomycetidae</taxon>
        <taxon>Agaricales</taxon>
        <taxon>Marasmiineae</taxon>
        <taxon>Marasmiaceae</taxon>
        <taxon>Marasmius</taxon>
    </lineage>
</organism>
<keyword evidence="5" id="KW-1185">Reference proteome</keyword>
<dbReference type="EMBL" id="JBAHYK010003118">
    <property type="protein sequence ID" value="KAL0563900.1"/>
    <property type="molecule type" value="Genomic_DNA"/>
</dbReference>
<evidence type="ECO:0000256" key="1">
    <source>
        <dbReference type="SAM" id="MobiDB-lite"/>
    </source>
</evidence>
<name>A0ABR3EM65_9AGAR</name>
<dbReference type="Proteomes" id="UP001465976">
    <property type="component" value="Unassembled WGS sequence"/>
</dbReference>
<proteinExistence type="predicted"/>